<dbReference type="RefSeq" id="WP_387417078.1">
    <property type="nucleotide sequence ID" value="NZ_JBIASD010000036.1"/>
</dbReference>
<feature type="compositionally biased region" description="Basic and acidic residues" evidence="3">
    <location>
        <begin position="33"/>
        <end position="43"/>
    </location>
</feature>
<feature type="region of interest" description="Disordered" evidence="3">
    <location>
        <begin position="1"/>
        <end position="43"/>
    </location>
</feature>
<dbReference type="Gene3D" id="3.40.605.10">
    <property type="entry name" value="Aldehyde Dehydrogenase, Chain A, domain 1"/>
    <property type="match status" value="1"/>
</dbReference>
<dbReference type="Proteomes" id="UP001602013">
    <property type="component" value="Unassembled WGS sequence"/>
</dbReference>
<gene>
    <name evidence="4" type="ORF">ACFYXI_34985</name>
</gene>
<comment type="caution">
    <text evidence="4">The sequence shown here is derived from an EMBL/GenBank/DDBJ whole genome shotgun (WGS) entry which is preliminary data.</text>
</comment>
<evidence type="ECO:0000313" key="4">
    <source>
        <dbReference type="EMBL" id="MFF3670807.1"/>
    </source>
</evidence>
<keyword evidence="5" id="KW-1185">Reference proteome</keyword>
<reference evidence="4 5" key="1">
    <citation type="submission" date="2024-10" db="EMBL/GenBank/DDBJ databases">
        <title>The Natural Products Discovery Center: Release of the First 8490 Sequenced Strains for Exploring Actinobacteria Biosynthetic Diversity.</title>
        <authorList>
            <person name="Kalkreuter E."/>
            <person name="Kautsar S.A."/>
            <person name="Yang D."/>
            <person name="Bader C.D."/>
            <person name="Teijaro C.N."/>
            <person name="Fluegel L."/>
            <person name="Davis C.M."/>
            <person name="Simpson J.R."/>
            <person name="Lauterbach L."/>
            <person name="Steele A.D."/>
            <person name="Gui C."/>
            <person name="Meng S."/>
            <person name="Li G."/>
            <person name="Viehrig K."/>
            <person name="Ye F."/>
            <person name="Su P."/>
            <person name="Kiefer A.F."/>
            <person name="Nichols A."/>
            <person name="Cepeda A.J."/>
            <person name="Yan W."/>
            <person name="Fan B."/>
            <person name="Jiang Y."/>
            <person name="Adhikari A."/>
            <person name="Zheng C.-J."/>
            <person name="Schuster L."/>
            <person name="Cowan T.M."/>
            <person name="Smanski M.J."/>
            <person name="Chevrette M.G."/>
            <person name="De Carvalho L.P.S."/>
            <person name="Shen B."/>
        </authorList>
    </citation>
    <scope>NUCLEOTIDE SEQUENCE [LARGE SCALE GENOMIC DNA]</scope>
    <source>
        <strain evidence="4 5">NPDC002173</strain>
    </source>
</reference>
<dbReference type="InterPro" id="IPR050485">
    <property type="entry name" value="Proline_metab_enzyme"/>
</dbReference>
<sequence>METKQRAAGSRAAHGCPAHRGAGQSYGGIQDQPHSRADGARRDRALHAAVAVGQQSFGGARASGTNDKAGSIFNLIRWVNARTIKQTFVPPTDHRYPRMG</sequence>
<accession>A0ABW6T0K3</accession>
<evidence type="ECO:0000256" key="1">
    <source>
        <dbReference type="ARBA" id="ARBA00023002"/>
    </source>
</evidence>
<name>A0ABW6T0K3_9ACTN</name>
<dbReference type="PANTHER" id="PTHR42862">
    <property type="entry name" value="DELTA-1-PYRROLINE-5-CARBOXYLATE DEHYDROGENASE 1, ISOFORM A-RELATED"/>
    <property type="match status" value="1"/>
</dbReference>
<dbReference type="InterPro" id="IPR016162">
    <property type="entry name" value="Ald_DH_N"/>
</dbReference>
<keyword evidence="1" id="KW-0560">Oxidoreductase</keyword>
<evidence type="ECO:0000256" key="3">
    <source>
        <dbReference type="SAM" id="MobiDB-lite"/>
    </source>
</evidence>
<evidence type="ECO:0000256" key="2">
    <source>
        <dbReference type="ARBA" id="ARBA00023027"/>
    </source>
</evidence>
<organism evidence="4 5">
    <name type="scientific">Microtetraspora malaysiensis</name>
    <dbReference type="NCBI Taxonomy" id="161358"/>
    <lineage>
        <taxon>Bacteria</taxon>
        <taxon>Bacillati</taxon>
        <taxon>Actinomycetota</taxon>
        <taxon>Actinomycetes</taxon>
        <taxon>Streptosporangiales</taxon>
        <taxon>Streptosporangiaceae</taxon>
        <taxon>Microtetraspora</taxon>
    </lineage>
</organism>
<protein>
    <recommendedName>
        <fullName evidence="6">Aldehyde dehydrogenase domain-containing protein</fullName>
    </recommendedName>
</protein>
<proteinExistence type="predicted"/>
<evidence type="ECO:0008006" key="6">
    <source>
        <dbReference type="Google" id="ProtNLM"/>
    </source>
</evidence>
<dbReference type="EMBL" id="JBIASD010000036">
    <property type="protein sequence ID" value="MFF3670807.1"/>
    <property type="molecule type" value="Genomic_DNA"/>
</dbReference>
<evidence type="ECO:0000313" key="5">
    <source>
        <dbReference type="Proteomes" id="UP001602013"/>
    </source>
</evidence>
<dbReference type="PANTHER" id="PTHR42862:SF1">
    <property type="entry name" value="DELTA-1-PYRROLINE-5-CARBOXYLATE DEHYDROGENASE 2, ISOFORM A-RELATED"/>
    <property type="match status" value="1"/>
</dbReference>
<keyword evidence="2" id="KW-0520">NAD</keyword>